<name>A0A6L6HQX5_9RHOB</name>
<organism evidence="2 3">
    <name type="scientific">Paracoccus lichenicola</name>
    <dbReference type="NCBI Taxonomy" id="2665644"/>
    <lineage>
        <taxon>Bacteria</taxon>
        <taxon>Pseudomonadati</taxon>
        <taxon>Pseudomonadota</taxon>
        <taxon>Alphaproteobacteria</taxon>
        <taxon>Rhodobacterales</taxon>
        <taxon>Paracoccaceae</taxon>
        <taxon>Paracoccus</taxon>
    </lineage>
</organism>
<dbReference type="Proteomes" id="UP000481417">
    <property type="component" value="Unassembled WGS sequence"/>
</dbReference>
<comment type="caution">
    <text evidence="2">The sequence shown here is derived from an EMBL/GenBank/DDBJ whole genome shotgun (WGS) entry which is preliminary data.</text>
</comment>
<gene>
    <name evidence="2" type="ORF">GIY56_10610</name>
</gene>
<protein>
    <submittedName>
        <fullName evidence="2">Uncharacterized protein</fullName>
    </submittedName>
</protein>
<dbReference type="EMBL" id="WMBT01000005">
    <property type="protein sequence ID" value="MTE00742.1"/>
    <property type="molecule type" value="Genomic_DNA"/>
</dbReference>
<evidence type="ECO:0000313" key="3">
    <source>
        <dbReference type="Proteomes" id="UP000481417"/>
    </source>
</evidence>
<feature type="chain" id="PRO_5026730636" evidence="1">
    <location>
        <begin position="20"/>
        <end position="143"/>
    </location>
</feature>
<dbReference type="RefSeq" id="WP_154764810.1">
    <property type="nucleotide sequence ID" value="NZ_WMBT01000005.1"/>
</dbReference>
<accession>A0A6L6HQX5</accession>
<keyword evidence="3" id="KW-1185">Reference proteome</keyword>
<reference evidence="2 3" key="1">
    <citation type="submission" date="2019-11" db="EMBL/GenBank/DDBJ databases">
        <authorList>
            <person name="Lang L."/>
        </authorList>
    </citation>
    <scope>NUCLEOTIDE SEQUENCE [LARGE SCALE GENOMIC DNA]</scope>
    <source>
        <strain evidence="2 3">YIM 132242</strain>
    </source>
</reference>
<dbReference type="AlphaFoldDB" id="A0A6L6HQX5"/>
<evidence type="ECO:0000313" key="2">
    <source>
        <dbReference type="EMBL" id="MTE00742.1"/>
    </source>
</evidence>
<keyword evidence="1" id="KW-0732">Signal</keyword>
<proteinExistence type="predicted"/>
<evidence type="ECO:0000256" key="1">
    <source>
        <dbReference type="SAM" id="SignalP"/>
    </source>
</evidence>
<sequence length="143" mass="15232">MTRIANRIACLTMAGSVVAAMAMPAAAATRPDQPVQAWSAMAGVDTATLLEQAQDLPTSDMAVGDQPYCADDAEIRQTLRHDFNEAPVPGDGHAATELWASDQMGTWTLVAPRKDDTSCIIASGIGYDTARDVDVYYRTAGLR</sequence>
<feature type="signal peptide" evidence="1">
    <location>
        <begin position="1"/>
        <end position="19"/>
    </location>
</feature>